<protein>
    <recommendedName>
        <fullName evidence="3">Nucleotidyltransferase domain-containing protein</fullName>
    </recommendedName>
</protein>
<accession>A0A1W1VXH0</accession>
<evidence type="ECO:0000313" key="2">
    <source>
        <dbReference type="Proteomes" id="UP000192582"/>
    </source>
</evidence>
<dbReference type="Gene3D" id="3.30.460.10">
    <property type="entry name" value="Beta Polymerase, domain 2"/>
    <property type="match status" value="1"/>
</dbReference>
<organism evidence="1 2">
    <name type="scientific">Deinococcus hopiensis KR-140</name>
    <dbReference type="NCBI Taxonomy" id="695939"/>
    <lineage>
        <taxon>Bacteria</taxon>
        <taxon>Thermotogati</taxon>
        <taxon>Deinococcota</taxon>
        <taxon>Deinococci</taxon>
        <taxon>Deinococcales</taxon>
        <taxon>Deinococcaceae</taxon>
        <taxon>Deinococcus</taxon>
    </lineage>
</organism>
<reference evidence="1 2" key="1">
    <citation type="submission" date="2017-04" db="EMBL/GenBank/DDBJ databases">
        <authorList>
            <person name="Afonso C.L."/>
            <person name="Miller P.J."/>
            <person name="Scott M.A."/>
            <person name="Spackman E."/>
            <person name="Goraichik I."/>
            <person name="Dimitrov K.M."/>
            <person name="Suarez D.L."/>
            <person name="Swayne D.E."/>
        </authorList>
    </citation>
    <scope>NUCLEOTIDE SEQUENCE [LARGE SCALE GENOMIC DNA]</scope>
    <source>
        <strain evidence="1 2">KR-140</strain>
    </source>
</reference>
<proteinExistence type="predicted"/>
<gene>
    <name evidence="1" type="ORF">SAMN00790413_06070</name>
</gene>
<keyword evidence="2" id="KW-1185">Reference proteome</keyword>
<sequence length="175" mass="18369">MTSAQHAFTEHAVQRLARDERVAAVLIAASLRHGGDAFSDVDLVLVWLDDAYPETVEERCCVVRTLGDMPADPPVRQTAASRRPEVHSSLGRLPDRRITRGVRALAGAPLASGCRRKMCGTLNGTRTASGFGGITPRLESGGLYEAVDTLTLLRAGVGPDVGAPGGQSGLGRASP</sequence>
<dbReference type="InterPro" id="IPR043519">
    <property type="entry name" value="NT_sf"/>
</dbReference>
<evidence type="ECO:0000313" key="1">
    <source>
        <dbReference type="EMBL" id="SMB97584.1"/>
    </source>
</evidence>
<dbReference type="Proteomes" id="UP000192582">
    <property type="component" value="Unassembled WGS sequence"/>
</dbReference>
<dbReference type="EMBL" id="FWWU01000011">
    <property type="protein sequence ID" value="SMB97584.1"/>
    <property type="molecule type" value="Genomic_DNA"/>
</dbReference>
<name>A0A1W1VXH0_9DEIO</name>
<evidence type="ECO:0008006" key="3">
    <source>
        <dbReference type="Google" id="ProtNLM"/>
    </source>
</evidence>
<dbReference type="AlphaFoldDB" id="A0A1W1VXH0"/>